<keyword evidence="1" id="KW-1133">Transmembrane helix</keyword>
<keyword evidence="3" id="KW-1185">Reference proteome</keyword>
<comment type="caution">
    <text evidence="2">The sequence shown here is derived from an EMBL/GenBank/DDBJ whole genome shotgun (WGS) entry which is preliminary data.</text>
</comment>
<dbReference type="RefSeq" id="WP_036781216.1">
    <property type="nucleotide sequence ID" value="NZ_AVBG01000003.1"/>
</dbReference>
<dbReference type="EMBL" id="AVBG01000003">
    <property type="protein sequence ID" value="KGP92365.1"/>
    <property type="molecule type" value="Genomic_DNA"/>
</dbReference>
<accession>A0A0A2VFJ4</accession>
<dbReference type="eggNOG" id="ENOG502ZD8G">
    <property type="taxonomic scope" value="Bacteria"/>
</dbReference>
<name>A0A0A2VFJ4_9BACI</name>
<dbReference type="AlphaFoldDB" id="A0A0A2VFJ4"/>
<feature type="transmembrane region" description="Helical" evidence="1">
    <location>
        <begin position="34"/>
        <end position="53"/>
    </location>
</feature>
<evidence type="ECO:0000313" key="2">
    <source>
        <dbReference type="EMBL" id="KGP92365.1"/>
    </source>
</evidence>
<organism evidence="2 3">
    <name type="scientific">Pontibacillus chungwhensis BH030062</name>
    <dbReference type="NCBI Taxonomy" id="1385513"/>
    <lineage>
        <taxon>Bacteria</taxon>
        <taxon>Bacillati</taxon>
        <taxon>Bacillota</taxon>
        <taxon>Bacilli</taxon>
        <taxon>Bacillales</taxon>
        <taxon>Bacillaceae</taxon>
        <taxon>Pontibacillus</taxon>
    </lineage>
</organism>
<protein>
    <submittedName>
        <fullName evidence="2">Uncharacterized protein</fullName>
    </submittedName>
</protein>
<keyword evidence="1" id="KW-0812">Transmembrane</keyword>
<dbReference type="Proteomes" id="UP000030153">
    <property type="component" value="Unassembled WGS sequence"/>
</dbReference>
<proteinExistence type="predicted"/>
<gene>
    <name evidence="2" type="ORF">N780_01010</name>
</gene>
<feature type="transmembrane region" description="Helical" evidence="1">
    <location>
        <begin position="7"/>
        <end position="28"/>
    </location>
</feature>
<evidence type="ECO:0000313" key="3">
    <source>
        <dbReference type="Proteomes" id="UP000030153"/>
    </source>
</evidence>
<reference evidence="2 3" key="1">
    <citation type="submission" date="2013-08" db="EMBL/GenBank/DDBJ databases">
        <title>Genome of Pontibacillus chungwhensis.</title>
        <authorList>
            <person name="Wang Q."/>
            <person name="Wang G."/>
        </authorList>
    </citation>
    <scope>NUCLEOTIDE SEQUENCE [LARGE SCALE GENOMIC DNA]</scope>
    <source>
        <strain evidence="2 3">BH030062</strain>
    </source>
</reference>
<sequence>MFSKKYMGIVITIIGAVILMVRATFLYSTVYAQIFQIIGLILFFGGGILIPDFTGVHKQKKEQ</sequence>
<keyword evidence="1" id="KW-0472">Membrane</keyword>
<evidence type="ECO:0000256" key="1">
    <source>
        <dbReference type="SAM" id="Phobius"/>
    </source>
</evidence>